<dbReference type="GO" id="GO:0004984">
    <property type="term" value="F:olfactory receptor activity"/>
    <property type="evidence" value="ECO:0007669"/>
    <property type="project" value="InterPro"/>
</dbReference>
<dbReference type="GO" id="GO:0016020">
    <property type="term" value="C:membrane"/>
    <property type="evidence" value="ECO:0007669"/>
    <property type="project" value="UniProtKB-SubCell"/>
</dbReference>
<name>L7N3P3_XENTR</name>
<dbReference type="STRING" id="8364.ENSXETP00000041114"/>
<keyword evidence="3 6" id="KW-1133">Transmembrane helix</keyword>
<dbReference type="SUPFAM" id="SSF81321">
    <property type="entry name" value="Family A G protein-coupled receptor-like"/>
    <property type="match status" value="1"/>
</dbReference>
<dbReference type="Ensembl" id="ENSXETT00000041114">
    <property type="protein sequence ID" value="ENSXETP00000041114"/>
    <property type="gene ID" value="ENSXETG00000032606"/>
</dbReference>
<dbReference type="PaxDb" id="8364-ENSXETP00000058359"/>
<dbReference type="GeneTree" id="ENSGT01040000240406"/>
<evidence type="ECO:0000256" key="2">
    <source>
        <dbReference type="ARBA" id="ARBA00022692"/>
    </source>
</evidence>
<evidence type="ECO:0000256" key="1">
    <source>
        <dbReference type="ARBA" id="ARBA00004141"/>
    </source>
</evidence>
<reference evidence="7" key="1">
    <citation type="journal article" date="2010" name="Science">
        <title>The genome of the Western clawed frog Xenopus tropicalis.</title>
        <authorList>
            <person name="Hellsten U."/>
            <person name="Harland R.M."/>
            <person name="Gilchrist M.J."/>
            <person name="Hendrix D."/>
            <person name="Jurka J."/>
            <person name="Kapitonov V."/>
            <person name="Ovcharenko I."/>
            <person name="Putnam N.H."/>
            <person name="Shu S."/>
            <person name="Taher L."/>
            <person name="Blitz I.L."/>
            <person name="Blumberg B."/>
            <person name="Dichmann D.S."/>
            <person name="Dubchak I."/>
            <person name="Amaya E."/>
            <person name="Detter J.C."/>
            <person name="Fletcher R."/>
            <person name="Gerhard D.S."/>
            <person name="Goodstein D."/>
            <person name="Graves T."/>
            <person name="Grigoriev I.V."/>
            <person name="Grimwood J."/>
            <person name="Kawashima T."/>
            <person name="Lindquist E."/>
            <person name="Lucas S.M."/>
            <person name="Mead P.E."/>
            <person name="Mitros T."/>
            <person name="Ogino H."/>
            <person name="Ohta Y."/>
            <person name="Poliakov A.V."/>
            <person name="Pollet N."/>
            <person name="Robert J."/>
            <person name="Salamov A."/>
            <person name="Sater A.K."/>
            <person name="Schmutz J."/>
            <person name="Terry A."/>
            <person name="Vize P.D."/>
            <person name="Warren W.C."/>
            <person name="Wells D."/>
            <person name="Wills A."/>
            <person name="Wilson R.K."/>
            <person name="Zimmerman L.B."/>
            <person name="Zorn A.M."/>
            <person name="Grainger R."/>
            <person name="Grammer T."/>
            <person name="Khokha M.K."/>
            <person name="Richardson P.M."/>
            <person name="Rokhsar D.S."/>
        </authorList>
    </citation>
    <scope>NUCLEOTIDE SEQUENCE [LARGE SCALE GENOMIC DNA]</scope>
    <source>
        <strain evidence="7">Nigerian</strain>
    </source>
</reference>
<accession>L7N3P3</accession>
<protein>
    <submittedName>
        <fullName evidence="7">Uncharacterized protein</fullName>
    </submittedName>
</protein>
<keyword evidence="5" id="KW-0807">Transducer</keyword>
<dbReference type="InterPro" id="IPR000725">
    <property type="entry name" value="Olfact_rcpt"/>
</dbReference>
<evidence type="ECO:0000256" key="3">
    <source>
        <dbReference type="ARBA" id="ARBA00022989"/>
    </source>
</evidence>
<dbReference type="HOGENOM" id="CLU_012526_1_0_1"/>
<dbReference type="Pfam" id="PF13853">
    <property type="entry name" value="7tm_4"/>
    <property type="match status" value="1"/>
</dbReference>
<dbReference type="eggNOG" id="ENOG502SIF0">
    <property type="taxonomic scope" value="Eukaryota"/>
</dbReference>
<dbReference type="GO" id="GO:0007186">
    <property type="term" value="P:G protein-coupled receptor signaling pathway"/>
    <property type="evidence" value="ECO:0007669"/>
    <property type="project" value="InterPro"/>
</dbReference>
<evidence type="ECO:0000313" key="7">
    <source>
        <dbReference type="Ensembl" id="ENSXETP00000041114"/>
    </source>
</evidence>
<dbReference type="AlphaFoldDB" id="L7N3P3"/>
<evidence type="ECO:0000256" key="6">
    <source>
        <dbReference type="SAM" id="Phobius"/>
    </source>
</evidence>
<keyword evidence="2 6" id="KW-0812">Transmembrane</keyword>
<sequence length="107" mass="12190">MKQTCVVPNGSSFTEFLILGFSPSEKQKVPLFLLFLLIYLFTVISNTLIIALISLDSNLHKPMYFFLCNFSFLDIFFTSVTAPTLLHMQNSECHIFPSNLPKPPQIK</sequence>
<feature type="transmembrane region" description="Helical" evidence="6">
    <location>
        <begin position="64"/>
        <end position="86"/>
    </location>
</feature>
<reference evidence="7" key="2">
    <citation type="submission" date="2013-01" db="UniProtKB">
        <authorList>
            <consortium name="Ensembl"/>
        </authorList>
    </citation>
    <scope>IDENTIFICATION</scope>
</reference>
<comment type="subcellular location">
    <subcellularLocation>
        <location evidence="1">Membrane</location>
        <topology evidence="1">Multi-pass membrane protein</topology>
    </subcellularLocation>
</comment>
<evidence type="ECO:0000256" key="5">
    <source>
        <dbReference type="ARBA" id="ARBA00023224"/>
    </source>
</evidence>
<dbReference type="Gene3D" id="1.20.1070.10">
    <property type="entry name" value="Rhodopsin 7-helix transmembrane proteins"/>
    <property type="match status" value="1"/>
</dbReference>
<dbReference type="PANTHER" id="PTHR48001">
    <property type="entry name" value="OLFACTORY RECEPTOR"/>
    <property type="match status" value="1"/>
</dbReference>
<evidence type="ECO:0000256" key="4">
    <source>
        <dbReference type="ARBA" id="ARBA00023136"/>
    </source>
</evidence>
<keyword evidence="4 6" id="KW-0472">Membrane</keyword>
<feature type="transmembrane region" description="Helical" evidence="6">
    <location>
        <begin position="31"/>
        <end position="52"/>
    </location>
</feature>
<proteinExistence type="predicted"/>
<organism evidence="7">
    <name type="scientific">Xenopus tropicalis</name>
    <name type="common">Western clawed frog</name>
    <name type="synonym">Silurana tropicalis</name>
    <dbReference type="NCBI Taxonomy" id="8364"/>
    <lineage>
        <taxon>Eukaryota</taxon>
        <taxon>Metazoa</taxon>
        <taxon>Chordata</taxon>
        <taxon>Craniata</taxon>
        <taxon>Vertebrata</taxon>
        <taxon>Euteleostomi</taxon>
        <taxon>Amphibia</taxon>
        <taxon>Batrachia</taxon>
        <taxon>Anura</taxon>
        <taxon>Pipoidea</taxon>
        <taxon>Pipidae</taxon>
        <taxon>Xenopodinae</taxon>
        <taxon>Xenopus</taxon>
        <taxon>Silurana</taxon>
    </lineage>
</organism>
<dbReference type="InParanoid" id="L7N3P3"/>